<keyword evidence="2" id="KW-1185">Reference proteome</keyword>
<dbReference type="WBParaSite" id="HNAJ_0000962301-mRNA-1">
    <property type="protein sequence ID" value="HNAJ_0000962301-mRNA-1"/>
    <property type="gene ID" value="HNAJ_0000962301"/>
</dbReference>
<name>A0A0R3TQ29_RODNA</name>
<dbReference type="Proteomes" id="UP000278807">
    <property type="component" value="Unassembled WGS sequence"/>
</dbReference>
<sequence length="107" mass="11768">MGFQAMLLEQKSCVINLLLCNLLENKQVTPRSKVKPDFNLSVENQSLTGIGISSPHSSIPSVIPFCSKDHYLTSAAVNHNKSDPDFRSTETRSLIDDAIVLQIALLI</sequence>
<evidence type="ECO:0000313" key="1">
    <source>
        <dbReference type="EMBL" id="VDO06212.1"/>
    </source>
</evidence>
<reference evidence="1 2" key="2">
    <citation type="submission" date="2018-11" db="EMBL/GenBank/DDBJ databases">
        <authorList>
            <consortium name="Pathogen Informatics"/>
        </authorList>
    </citation>
    <scope>NUCLEOTIDE SEQUENCE [LARGE SCALE GENOMIC DNA]</scope>
</reference>
<dbReference type="EMBL" id="UZAE01012681">
    <property type="protein sequence ID" value="VDO06212.1"/>
    <property type="molecule type" value="Genomic_DNA"/>
</dbReference>
<dbReference type="AlphaFoldDB" id="A0A0R3TQ29"/>
<evidence type="ECO:0000313" key="2">
    <source>
        <dbReference type="Proteomes" id="UP000278807"/>
    </source>
</evidence>
<proteinExistence type="predicted"/>
<accession>A0A0R3TQ29</accession>
<protein>
    <submittedName>
        <fullName evidence="3">Ovule protein</fullName>
    </submittedName>
</protein>
<gene>
    <name evidence="1" type="ORF">HNAJ_LOCUS9618</name>
</gene>
<reference evidence="3" key="1">
    <citation type="submission" date="2017-02" db="UniProtKB">
        <authorList>
            <consortium name="WormBaseParasite"/>
        </authorList>
    </citation>
    <scope>IDENTIFICATION</scope>
</reference>
<organism evidence="3">
    <name type="scientific">Rodentolepis nana</name>
    <name type="common">Dwarf tapeworm</name>
    <name type="synonym">Hymenolepis nana</name>
    <dbReference type="NCBI Taxonomy" id="102285"/>
    <lineage>
        <taxon>Eukaryota</taxon>
        <taxon>Metazoa</taxon>
        <taxon>Spiralia</taxon>
        <taxon>Lophotrochozoa</taxon>
        <taxon>Platyhelminthes</taxon>
        <taxon>Cestoda</taxon>
        <taxon>Eucestoda</taxon>
        <taxon>Cyclophyllidea</taxon>
        <taxon>Hymenolepididae</taxon>
        <taxon>Rodentolepis</taxon>
    </lineage>
</organism>
<evidence type="ECO:0000313" key="3">
    <source>
        <dbReference type="WBParaSite" id="HNAJ_0000962301-mRNA-1"/>
    </source>
</evidence>